<gene>
    <name evidence="5" type="ORF">SAMN02745824_1089</name>
</gene>
<dbReference type="CDD" id="cd06170">
    <property type="entry name" value="LuxR_C_like"/>
    <property type="match status" value="1"/>
</dbReference>
<keyword evidence="2 5" id="KW-0238">DNA-binding</keyword>
<dbReference type="PANTHER" id="PTHR44688">
    <property type="entry name" value="DNA-BINDING TRANSCRIPTIONAL ACTIVATOR DEVR_DOSR"/>
    <property type="match status" value="1"/>
</dbReference>
<dbReference type="PROSITE" id="PS50043">
    <property type="entry name" value="HTH_LUXR_2"/>
    <property type="match status" value="1"/>
</dbReference>
<evidence type="ECO:0000313" key="5">
    <source>
        <dbReference type="EMBL" id="SIN62548.1"/>
    </source>
</evidence>
<dbReference type="Proteomes" id="UP000185192">
    <property type="component" value="Unassembled WGS sequence"/>
</dbReference>
<reference evidence="6" key="1">
    <citation type="submission" date="2016-11" db="EMBL/GenBank/DDBJ databases">
        <authorList>
            <person name="Varghese N."/>
            <person name="Submissions S."/>
        </authorList>
    </citation>
    <scope>NUCLEOTIDE SEQUENCE [LARGE SCALE GENOMIC DNA]</scope>
    <source>
        <strain evidence="6">DSM 22363</strain>
    </source>
</reference>
<evidence type="ECO:0000256" key="2">
    <source>
        <dbReference type="ARBA" id="ARBA00023125"/>
    </source>
</evidence>
<dbReference type="InterPro" id="IPR036388">
    <property type="entry name" value="WH-like_DNA-bd_sf"/>
</dbReference>
<dbReference type="Gene3D" id="1.10.10.10">
    <property type="entry name" value="Winged helix-like DNA-binding domain superfamily/Winged helix DNA-binding domain"/>
    <property type="match status" value="1"/>
</dbReference>
<proteinExistence type="predicted"/>
<dbReference type="OrthoDB" id="3679796at2"/>
<dbReference type="RefSeq" id="WP_074204060.1">
    <property type="nucleotide sequence ID" value="NZ_FSQW01000001.1"/>
</dbReference>
<evidence type="ECO:0000259" key="4">
    <source>
        <dbReference type="PROSITE" id="PS50043"/>
    </source>
</evidence>
<dbReference type="STRING" id="1123272.SAMN02745824_1089"/>
<dbReference type="GO" id="GO:0003677">
    <property type="term" value="F:DNA binding"/>
    <property type="evidence" value="ECO:0007669"/>
    <property type="project" value="UniProtKB-KW"/>
</dbReference>
<dbReference type="AlphaFoldDB" id="A0A1N6CVA1"/>
<name>A0A1N6CVA1_9SPHN</name>
<accession>A0A1N6CVA1</accession>
<dbReference type="SUPFAM" id="SSF46894">
    <property type="entry name" value="C-terminal effector domain of the bipartite response regulators"/>
    <property type="match status" value="1"/>
</dbReference>
<evidence type="ECO:0000256" key="3">
    <source>
        <dbReference type="ARBA" id="ARBA00023163"/>
    </source>
</evidence>
<dbReference type="SMART" id="SM00421">
    <property type="entry name" value="HTH_LUXR"/>
    <property type="match status" value="1"/>
</dbReference>
<evidence type="ECO:0000256" key="1">
    <source>
        <dbReference type="ARBA" id="ARBA00023015"/>
    </source>
</evidence>
<keyword evidence="6" id="KW-1185">Reference proteome</keyword>
<keyword evidence="3" id="KW-0804">Transcription</keyword>
<dbReference type="EMBL" id="FSQW01000001">
    <property type="protein sequence ID" value="SIN62548.1"/>
    <property type="molecule type" value="Genomic_DNA"/>
</dbReference>
<dbReference type="InterPro" id="IPR016032">
    <property type="entry name" value="Sig_transdc_resp-reg_C-effctor"/>
</dbReference>
<sequence length="274" mass="31077">MAKNFVEDIPRIGRERFRKNLDSVTITNAQEIRKAAEAIHEIAQAYGFRIAVSADISSKAHLVDADGELLNKDVFGWVAEGERWWEDTRLALSSPLPRACRYESEPMWCNAEGFHGHWSNEYLDEIDLREFYENQTGATSLSKCAILIPVHLPFGQIGAVSFIPNELERTDLSEEFRLYSDFLAIVTRRFVTGYVLAMREKHRMPANCILSKREAECLHWAAIGKTDKEISMILSLSHATIRYHVNRAGQKLNSVNRGQTIFKAGQLGYLGATD</sequence>
<keyword evidence="1" id="KW-0805">Transcription regulation</keyword>
<protein>
    <submittedName>
        <fullName evidence="5">DNA-binding transcriptional regulator, CsgD family</fullName>
    </submittedName>
</protein>
<dbReference type="GO" id="GO:0006355">
    <property type="term" value="P:regulation of DNA-templated transcription"/>
    <property type="evidence" value="ECO:0007669"/>
    <property type="project" value="InterPro"/>
</dbReference>
<dbReference type="PANTHER" id="PTHR44688:SF16">
    <property type="entry name" value="DNA-BINDING TRANSCRIPTIONAL ACTIVATOR DEVR_DOSR"/>
    <property type="match status" value="1"/>
</dbReference>
<dbReference type="Pfam" id="PF00196">
    <property type="entry name" value="GerE"/>
    <property type="match status" value="1"/>
</dbReference>
<evidence type="ECO:0000313" key="6">
    <source>
        <dbReference type="Proteomes" id="UP000185192"/>
    </source>
</evidence>
<organism evidence="5 6">
    <name type="scientific">Parasphingorhabdus marina DSM 22363</name>
    <dbReference type="NCBI Taxonomy" id="1123272"/>
    <lineage>
        <taxon>Bacteria</taxon>
        <taxon>Pseudomonadati</taxon>
        <taxon>Pseudomonadota</taxon>
        <taxon>Alphaproteobacteria</taxon>
        <taxon>Sphingomonadales</taxon>
        <taxon>Sphingomonadaceae</taxon>
        <taxon>Parasphingorhabdus</taxon>
    </lineage>
</organism>
<dbReference type="PRINTS" id="PR00038">
    <property type="entry name" value="HTHLUXR"/>
</dbReference>
<dbReference type="InterPro" id="IPR000792">
    <property type="entry name" value="Tscrpt_reg_LuxR_C"/>
</dbReference>
<feature type="domain" description="HTH luxR-type" evidence="4">
    <location>
        <begin position="203"/>
        <end position="268"/>
    </location>
</feature>